<dbReference type="Gene3D" id="3.40.50.720">
    <property type="entry name" value="NAD(P)-binding Rossmann-like Domain"/>
    <property type="match status" value="1"/>
</dbReference>
<accession>A0A8H4PJZ2</accession>
<dbReference type="CDD" id="cd05251">
    <property type="entry name" value="NmrA_like_SDR_a"/>
    <property type="match status" value="1"/>
</dbReference>
<evidence type="ECO:0000256" key="2">
    <source>
        <dbReference type="ARBA" id="ARBA00022857"/>
    </source>
</evidence>
<dbReference type="OrthoDB" id="300709at2759"/>
<protein>
    <recommendedName>
        <fullName evidence="3">NmrA-like domain-containing protein</fullName>
    </recommendedName>
</protein>
<comment type="similarity">
    <text evidence="1">Belongs to the NmrA-type oxidoreductase family.</text>
</comment>
<name>A0A8H4PJZ2_9HYPO</name>
<keyword evidence="2" id="KW-0521">NADP</keyword>
<keyword evidence="5" id="KW-1185">Reference proteome</keyword>
<dbReference type="InterPro" id="IPR036291">
    <property type="entry name" value="NAD(P)-bd_dom_sf"/>
</dbReference>
<dbReference type="InterPro" id="IPR008030">
    <property type="entry name" value="NmrA-like"/>
</dbReference>
<dbReference type="Gene3D" id="3.90.25.10">
    <property type="entry name" value="UDP-galactose 4-epimerase, domain 1"/>
    <property type="match status" value="1"/>
</dbReference>
<dbReference type="PANTHER" id="PTHR42748:SF31">
    <property type="entry name" value="NMRA-LIKE DOMAIN-CONTAINING PROTEIN-RELATED"/>
    <property type="match status" value="1"/>
</dbReference>
<dbReference type="GO" id="GO:0005634">
    <property type="term" value="C:nucleus"/>
    <property type="evidence" value="ECO:0007669"/>
    <property type="project" value="TreeGrafter"/>
</dbReference>
<dbReference type="EMBL" id="JAADYS010000884">
    <property type="protein sequence ID" value="KAF4466382.1"/>
    <property type="molecule type" value="Genomic_DNA"/>
</dbReference>
<comment type="caution">
    <text evidence="4">The sequence shown here is derived from an EMBL/GenBank/DDBJ whole genome shotgun (WGS) entry which is preliminary data.</text>
</comment>
<sequence>MTQKDIKRKRVVVIGATGFQEGSVARALSQTPDRYVVRGLSRNISSSKAQALSKLGMEMQQADLDDPQSLRDAFQGAHIIFAMTDFWQTMSAMREEAQGRSIMDIAADLPQLEQLIWADFPDARKISNGQYTNVYHWQSKVAITDYIRLEKPDLWKKTTTVLFPNYFENCLTNPGTYLPVKQVDGTYLRSFVLPQTTLLPNVAISDTGKLVQYILDHPDTCLEKTIAFYSEAMSEGQKIKSIASAYDIQIRYKQMSSDEFQSMLMKQNMDVTTALDFTEQLLIFRDFGMIYGRSEFIQANQLPGLDLMTWEEFMANNDLLSYIVAS</sequence>
<dbReference type="Pfam" id="PF05368">
    <property type="entry name" value="NmrA"/>
    <property type="match status" value="1"/>
</dbReference>
<dbReference type="PANTHER" id="PTHR42748">
    <property type="entry name" value="NITROGEN METABOLITE REPRESSION PROTEIN NMRA FAMILY MEMBER"/>
    <property type="match status" value="1"/>
</dbReference>
<reference evidence="4 5" key="1">
    <citation type="submission" date="2020-01" db="EMBL/GenBank/DDBJ databases">
        <title>Identification and distribution of gene clusters putatively required for synthesis of sphingolipid metabolism inhibitors in phylogenetically diverse species of the filamentous fungus Fusarium.</title>
        <authorList>
            <person name="Kim H.-S."/>
            <person name="Busman M."/>
            <person name="Brown D.W."/>
            <person name="Divon H."/>
            <person name="Uhlig S."/>
            <person name="Proctor R.H."/>
        </authorList>
    </citation>
    <scope>NUCLEOTIDE SEQUENCE [LARGE SCALE GENOMIC DNA]</scope>
    <source>
        <strain evidence="4 5">NRRL 20459</strain>
    </source>
</reference>
<gene>
    <name evidence="4" type="ORF">FALBO_6766</name>
</gene>
<evidence type="ECO:0000313" key="4">
    <source>
        <dbReference type="EMBL" id="KAF4466382.1"/>
    </source>
</evidence>
<evidence type="ECO:0000256" key="1">
    <source>
        <dbReference type="ARBA" id="ARBA00006328"/>
    </source>
</evidence>
<proteinExistence type="inferred from homology"/>
<dbReference type="Proteomes" id="UP000554235">
    <property type="component" value="Unassembled WGS sequence"/>
</dbReference>
<evidence type="ECO:0000259" key="3">
    <source>
        <dbReference type="Pfam" id="PF05368"/>
    </source>
</evidence>
<dbReference type="SUPFAM" id="SSF51735">
    <property type="entry name" value="NAD(P)-binding Rossmann-fold domains"/>
    <property type="match status" value="1"/>
</dbReference>
<evidence type="ECO:0000313" key="5">
    <source>
        <dbReference type="Proteomes" id="UP000554235"/>
    </source>
</evidence>
<dbReference type="InterPro" id="IPR051164">
    <property type="entry name" value="NmrA-like_oxidored"/>
</dbReference>
<dbReference type="AlphaFoldDB" id="A0A8H4PJZ2"/>
<organism evidence="4 5">
    <name type="scientific">Fusarium albosuccineum</name>
    <dbReference type="NCBI Taxonomy" id="1237068"/>
    <lineage>
        <taxon>Eukaryota</taxon>
        <taxon>Fungi</taxon>
        <taxon>Dikarya</taxon>
        <taxon>Ascomycota</taxon>
        <taxon>Pezizomycotina</taxon>
        <taxon>Sordariomycetes</taxon>
        <taxon>Hypocreomycetidae</taxon>
        <taxon>Hypocreales</taxon>
        <taxon>Nectriaceae</taxon>
        <taxon>Fusarium</taxon>
        <taxon>Fusarium decemcellulare species complex</taxon>
    </lineage>
</organism>
<feature type="domain" description="NmrA-like" evidence="3">
    <location>
        <begin position="8"/>
        <end position="314"/>
    </location>
</feature>